<gene>
    <name evidence="9" type="primary">msrb2</name>
</gene>
<dbReference type="PANTHER" id="PTHR10173:SF37">
    <property type="entry name" value="METHIONINE-R-SULFOXIDE REDUCTASE B2, MITOCHONDRIAL"/>
    <property type="match status" value="1"/>
</dbReference>
<evidence type="ECO:0000259" key="8">
    <source>
        <dbReference type="PROSITE" id="PS51790"/>
    </source>
</evidence>
<comment type="function">
    <text evidence="7">Methionine-sulfoxide reductase that specifically reduces methionine (R)-sulfoxide back to methionine. While in many cases methionine oxidation is the result of random oxidation following oxidative stress, methionine oxidation is also a post-translational modification that takes place on specific residues.</text>
</comment>
<dbReference type="GO" id="GO:0006979">
    <property type="term" value="P:response to oxidative stress"/>
    <property type="evidence" value="ECO:0007669"/>
    <property type="project" value="InterPro"/>
</dbReference>
<evidence type="ECO:0000313" key="10">
    <source>
        <dbReference type="Proteomes" id="UP000694620"/>
    </source>
</evidence>
<keyword evidence="2 7" id="KW-0479">Metal-binding</keyword>
<evidence type="ECO:0000256" key="3">
    <source>
        <dbReference type="ARBA" id="ARBA00022833"/>
    </source>
</evidence>
<dbReference type="GO" id="GO:0005737">
    <property type="term" value="C:cytoplasm"/>
    <property type="evidence" value="ECO:0007669"/>
    <property type="project" value="TreeGrafter"/>
</dbReference>
<dbReference type="NCBIfam" id="TIGR00357">
    <property type="entry name" value="peptide-methionine (R)-S-oxide reductase MsrB"/>
    <property type="match status" value="1"/>
</dbReference>
<protein>
    <recommendedName>
        <fullName evidence="7">Peptide-methionine (R)-S-oxide reductase</fullName>
        <ecNumber evidence="7">1.8.4.12</ecNumber>
    </recommendedName>
</protein>
<reference evidence="9" key="1">
    <citation type="submission" date="2021-06" db="EMBL/GenBank/DDBJ databases">
        <authorList>
            <consortium name="Wellcome Sanger Institute Data Sharing"/>
        </authorList>
    </citation>
    <scope>NUCLEOTIDE SEQUENCE [LARGE SCALE GENOMIC DNA]</scope>
</reference>
<keyword evidence="10" id="KW-1185">Reference proteome</keyword>
<evidence type="ECO:0000256" key="7">
    <source>
        <dbReference type="RuleBase" id="RU365044"/>
    </source>
</evidence>
<feature type="domain" description="MsrB" evidence="8">
    <location>
        <begin position="85"/>
        <end position="214"/>
    </location>
</feature>
<accession>A0A8C4RPJ6</accession>
<comment type="catalytic activity">
    <reaction evidence="6">
        <text>[thioredoxin]-disulfide + L-methionine + H2O = L-methionine (R)-S-oxide + [thioredoxin]-dithiol</text>
        <dbReference type="Rhea" id="RHEA:21260"/>
        <dbReference type="Rhea" id="RHEA-COMP:10698"/>
        <dbReference type="Rhea" id="RHEA-COMP:10700"/>
        <dbReference type="ChEBI" id="CHEBI:15377"/>
        <dbReference type="ChEBI" id="CHEBI:29950"/>
        <dbReference type="ChEBI" id="CHEBI:50058"/>
        <dbReference type="ChEBI" id="CHEBI:57844"/>
        <dbReference type="ChEBI" id="CHEBI:58773"/>
        <dbReference type="EC" id="1.8.4.14"/>
    </reaction>
</comment>
<sequence length="216" mass="24280">MVKFHLGSNNKSISSETSWPSHNFRWHPTKLSLALALVCHYRGLSLTDSERWQGHQAHSAKGRLAQRMVERVEVSLTRYDESVVTTDWQKKLTPEQYYVTREKGTELPFSGVYLNHTEVGMYHCVCCDAPLFRSEAKYNSGTGWPSFYEADGSCNGDESNTNIVRRPDNSLGSTGTEVICRQCDAHLGHVFEDGPQPTGLRFCINSVALTFKAVSK</sequence>
<comment type="cofactor">
    <cofactor evidence="7">
        <name>Zn(2+)</name>
        <dbReference type="ChEBI" id="CHEBI:29105"/>
    </cofactor>
    <text evidence="7">Binds 1 zinc ion per subunit.</text>
</comment>
<name>A0A8C4RPJ6_ERPCA</name>
<evidence type="ECO:0000256" key="6">
    <source>
        <dbReference type="ARBA" id="ARBA00049261"/>
    </source>
</evidence>
<comment type="catalytic activity">
    <reaction evidence="5 7">
        <text>L-methionyl-[protein] + [thioredoxin]-disulfide + H2O = L-methionyl-(R)-S-oxide-[protein] + [thioredoxin]-dithiol</text>
        <dbReference type="Rhea" id="RHEA:24164"/>
        <dbReference type="Rhea" id="RHEA-COMP:10698"/>
        <dbReference type="Rhea" id="RHEA-COMP:10700"/>
        <dbReference type="Rhea" id="RHEA-COMP:12313"/>
        <dbReference type="Rhea" id="RHEA-COMP:12314"/>
        <dbReference type="ChEBI" id="CHEBI:15377"/>
        <dbReference type="ChEBI" id="CHEBI:16044"/>
        <dbReference type="ChEBI" id="CHEBI:29950"/>
        <dbReference type="ChEBI" id="CHEBI:45764"/>
        <dbReference type="ChEBI" id="CHEBI:50058"/>
        <dbReference type="EC" id="1.8.4.12"/>
    </reaction>
</comment>
<reference evidence="9" key="2">
    <citation type="submission" date="2025-08" db="UniProtKB">
        <authorList>
            <consortium name="Ensembl"/>
        </authorList>
    </citation>
    <scope>IDENTIFICATION</scope>
</reference>
<dbReference type="AlphaFoldDB" id="A0A8C4RPJ6"/>
<dbReference type="Gene3D" id="2.170.150.20">
    <property type="entry name" value="Peptide methionine sulfoxide reductase"/>
    <property type="match status" value="1"/>
</dbReference>
<dbReference type="PANTHER" id="PTHR10173">
    <property type="entry name" value="METHIONINE SULFOXIDE REDUCTASE"/>
    <property type="match status" value="1"/>
</dbReference>
<dbReference type="GO" id="GO:0033743">
    <property type="term" value="F:peptide-methionine (R)-S-oxide reductase activity"/>
    <property type="evidence" value="ECO:0007669"/>
    <property type="project" value="UniProtKB-EC"/>
</dbReference>
<evidence type="ECO:0000256" key="1">
    <source>
        <dbReference type="ARBA" id="ARBA00007174"/>
    </source>
</evidence>
<evidence type="ECO:0000256" key="4">
    <source>
        <dbReference type="ARBA" id="ARBA00023002"/>
    </source>
</evidence>
<dbReference type="InterPro" id="IPR011057">
    <property type="entry name" value="Mss4-like_sf"/>
</dbReference>
<proteinExistence type="inferred from homology"/>
<dbReference type="GO" id="GO:0030091">
    <property type="term" value="P:protein repair"/>
    <property type="evidence" value="ECO:0007669"/>
    <property type="project" value="InterPro"/>
</dbReference>
<dbReference type="Ensembl" id="ENSECRT00000005789.1">
    <property type="protein sequence ID" value="ENSECRP00000005692.1"/>
    <property type="gene ID" value="ENSECRG00000003821.1"/>
</dbReference>
<dbReference type="SUPFAM" id="SSF51316">
    <property type="entry name" value="Mss4-like"/>
    <property type="match status" value="1"/>
</dbReference>
<evidence type="ECO:0000256" key="2">
    <source>
        <dbReference type="ARBA" id="ARBA00022723"/>
    </source>
</evidence>
<dbReference type="GO" id="GO:0033745">
    <property type="term" value="F:L-methionine-(R)-S-oxide reductase activity"/>
    <property type="evidence" value="ECO:0007669"/>
    <property type="project" value="UniProtKB-EC"/>
</dbReference>
<evidence type="ECO:0000256" key="5">
    <source>
        <dbReference type="ARBA" id="ARBA00048488"/>
    </source>
</evidence>
<organism evidence="9 10">
    <name type="scientific">Erpetoichthys calabaricus</name>
    <name type="common">Rope fish</name>
    <name type="synonym">Calamoichthys calabaricus</name>
    <dbReference type="NCBI Taxonomy" id="27687"/>
    <lineage>
        <taxon>Eukaryota</taxon>
        <taxon>Metazoa</taxon>
        <taxon>Chordata</taxon>
        <taxon>Craniata</taxon>
        <taxon>Vertebrata</taxon>
        <taxon>Euteleostomi</taxon>
        <taxon>Actinopterygii</taxon>
        <taxon>Polypteriformes</taxon>
        <taxon>Polypteridae</taxon>
        <taxon>Erpetoichthys</taxon>
    </lineage>
</organism>
<dbReference type="PROSITE" id="PS51790">
    <property type="entry name" value="MSRB"/>
    <property type="match status" value="1"/>
</dbReference>
<dbReference type="FunFam" id="2.170.150.20:FF:000001">
    <property type="entry name" value="Peptide methionine sulfoxide reductase MsrB"/>
    <property type="match status" value="1"/>
</dbReference>
<keyword evidence="4 7" id="KW-0560">Oxidoreductase</keyword>
<dbReference type="InterPro" id="IPR028427">
    <property type="entry name" value="Met_Sox_Rdtase_MsrB"/>
</dbReference>
<reference evidence="9" key="3">
    <citation type="submission" date="2025-09" db="UniProtKB">
        <authorList>
            <consortium name="Ensembl"/>
        </authorList>
    </citation>
    <scope>IDENTIFICATION</scope>
</reference>
<dbReference type="GeneTree" id="ENSGT00940000155240"/>
<evidence type="ECO:0000313" key="9">
    <source>
        <dbReference type="Ensembl" id="ENSECRP00000005692.1"/>
    </source>
</evidence>
<dbReference type="EC" id="1.8.4.12" evidence="7"/>
<dbReference type="Proteomes" id="UP000694620">
    <property type="component" value="Chromosome 6"/>
</dbReference>
<comment type="similarity">
    <text evidence="1 7">Belongs to the MsrB Met sulfoxide reductase family.</text>
</comment>
<dbReference type="Pfam" id="PF01641">
    <property type="entry name" value="SelR"/>
    <property type="match status" value="1"/>
</dbReference>
<keyword evidence="3 7" id="KW-0862">Zinc</keyword>
<dbReference type="InterPro" id="IPR002579">
    <property type="entry name" value="Met_Sox_Rdtase_MsrB_dom"/>
</dbReference>
<dbReference type="GO" id="GO:0046872">
    <property type="term" value="F:metal ion binding"/>
    <property type="evidence" value="ECO:0007669"/>
    <property type="project" value="UniProtKB-KW"/>
</dbReference>